<keyword evidence="1" id="KW-1133">Transmembrane helix</keyword>
<name>A0A8B9A510_PHODC</name>
<dbReference type="KEGG" id="pda:120110284"/>
<keyword evidence="2" id="KW-1185">Reference proteome</keyword>
<proteinExistence type="predicted"/>
<keyword evidence="1" id="KW-0812">Transmembrane</keyword>
<sequence length="264" mass="28754">MHPFFPSLPNQIQSHGSANQPVQQAMLLNPTQFPSQGLNPRFPTPPMANFNNQSSNLGNFSGNPMGMRNWPLSMPCPSLSNGTDVPPLAQNNQMGVLPLPGPFGVNQAVGTLNQVMALHLLRQQNLNFLASLQPGSTFLANNLPRNINQIVGLPNEQVHLQNLMMQRNRINALSIPPSSRPTGSNNPGFVDWQAYHPKPDAESSEWEGYATKWAPAAAGSYGLSCDYFGIKNAKVGALYLLFDMVISISCFIVLLIISYVINTG</sequence>
<gene>
    <name evidence="3" type="primary">LOC120110284</name>
</gene>
<organism evidence="2 3">
    <name type="scientific">Phoenix dactylifera</name>
    <name type="common">Date palm</name>
    <dbReference type="NCBI Taxonomy" id="42345"/>
    <lineage>
        <taxon>Eukaryota</taxon>
        <taxon>Viridiplantae</taxon>
        <taxon>Streptophyta</taxon>
        <taxon>Embryophyta</taxon>
        <taxon>Tracheophyta</taxon>
        <taxon>Spermatophyta</taxon>
        <taxon>Magnoliopsida</taxon>
        <taxon>Liliopsida</taxon>
        <taxon>Arecaceae</taxon>
        <taxon>Coryphoideae</taxon>
        <taxon>Phoeniceae</taxon>
        <taxon>Phoenix</taxon>
    </lineage>
</organism>
<evidence type="ECO:0000313" key="2">
    <source>
        <dbReference type="Proteomes" id="UP000228380"/>
    </source>
</evidence>
<dbReference type="GeneID" id="120110284"/>
<keyword evidence="1" id="KW-0472">Membrane</keyword>
<evidence type="ECO:0000313" key="3">
    <source>
        <dbReference type="RefSeq" id="XP_038980757.1"/>
    </source>
</evidence>
<protein>
    <submittedName>
        <fullName evidence="3">Uncharacterized protein LOC120110284 isoform X1</fullName>
    </submittedName>
</protein>
<dbReference type="AlphaFoldDB" id="A0A8B9A510"/>
<dbReference type="Proteomes" id="UP000228380">
    <property type="component" value="Chromosome 3"/>
</dbReference>
<feature type="transmembrane region" description="Helical" evidence="1">
    <location>
        <begin position="237"/>
        <end position="261"/>
    </location>
</feature>
<dbReference type="RefSeq" id="XP_038980757.1">
    <property type="nucleotide sequence ID" value="XM_039124829.1"/>
</dbReference>
<reference evidence="3" key="2">
    <citation type="submission" date="2025-08" db="UniProtKB">
        <authorList>
            <consortium name="RefSeq"/>
        </authorList>
    </citation>
    <scope>IDENTIFICATION</scope>
    <source>
        <tissue evidence="3">Young leaves</tissue>
    </source>
</reference>
<accession>A0A8B9A510</accession>
<reference evidence="2" key="1">
    <citation type="journal article" date="2019" name="Nat. Commun.">
        <title>Genome-wide association mapping of date palm fruit traits.</title>
        <authorList>
            <person name="Hazzouri K.M."/>
            <person name="Gros-Balthazard M."/>
            <person name="Flowers J.M."/>
            <person name="Copetti D."/>
            <person name="Lemansour A."/>
            <person name="Lebrun M."/>
            <person name="Masmoudi K."/>
            <person name="Ferrand S."/>
            <person name="Dhar M.I."/>
            <person name="Fresquez Z.A."/>
            <person name="Rosas U."/>
            <person name="Zhang J."/>
            <person name="Talag J."/>
            <person name="Lee S."/>
            <person name="Kudrna D."/>
            <person name="Powell R.F."/>
            <person name="Leitch I.J."/>
            <person name="Krueger R.R."/>
            <person name="Wing R.A."/>
            <person name="Amiri K.M.A."/>
            <person name="Purugganan M.D."/>
        </authorList>
    </citation>
    <scope>NUCLEOTIDE SEQUENCE [LARGE SCALE GENOMIC DNA]</scope>
    <source>
        <strain evidence="2">cv. Khalas</strain>
    </source>
</reference>
<evidence type="ECO:0000256" key="1">
    <source>
        <dbReference type="SAM" id="Phobius"/>
    </source>
</evidence>